<proteinExistence type="predicted"/>
<dbReference type="AlphaFoldDB" id="A0A9Q0MSF7"/>
<feature type="transmembrane region" description="Helical" evidence="1">
    <location>
        <begin position="114"/>
        <end position="135"/>
    </location>
</feature>
<keyword evidence="2" id="KW-0560">Oxidoreductase</keyword>
<feature type="transmembrane region" description="Helical" evidence="1">
    <location>
        <begin position="24"/>
        <end position="43"/>
    </location>
</feature>
<evidence type="ECO:0000256" key="1">
    <source>
        <dbReference type="SAM" id="Phobius"/>
    </source>
</evidence>
<dbReference type="GO" id="GO:0016020">
    <property type="term" value="C:membrane"/>
    <property type="evidence" value="ECO:0007669"/>
    <property type="project" value="GOC"/>
</dbReference>
<dbReference type="PANTHER" id="PTHR28026:SF9">
    <property type="entry name" value="2-HYDROXY-PALMITIC ACID DIOXYGENASE MPO1"/>
    <property type="match status" value="1"/>
</dbReference>
<feature type="transmembrane region" description="Helical" evidence="1">
    <location>
        <begin position="55"/>
        <end position="77"/>
    </location>
</feature>
<accession>A0A9Q0MSF7</accession>
<keyword evidence="2" id="KW-0223">Dioxygenase</keyword>
<dbReference type="InterPro" id="IPR009305">
    <property type="entry name" value="Mpo1-like"/>
</dbReference>
<dbReference type="PANTHER" id="PTHR28026">
    <property type="entry name" value="DUF962 DOMAIN PROTEIN (AFU_ORTHOLOGUE AFUA_8G05310)"/>
    <property type="match status" value="1"/>
</dbReference>
<keyword evidence="3" id="KW-1185">Reference proteome</keyword>
<dbReference type="GO" id="GO:0046521">
    <property type="term" value="P:sphingoid catabolic process"/>
    <property type="evidence" value="ECO:0007669"/>
    <property type="project" value="TreeGrafter"/>
</dbReference>
<evidence type="ECO:0000313" key="3">
    <source>
        <dbReference type="Proteomes" id="UP001151699"/>
    </source>
</evidence>
<feature type="transmembrane region" description="Helical" evidence="1">
    <location>
        <begin position="147"/>
        <end position="167"/>
    </location>
</feature>
<evidence type="ECO:0000313" key="2">
    <source>
        <dbReference type="EMBL" id="KAJ6636139.1"/>
    </source>
</evidence>
<dbReference type="OrthoDB" id="2124888at2759"/>
<keyword evidence="1" id="KW-1133">Transmembrane helix</keyword>
<name>A0A9Q0MSF7_9DIPT</name>
<sequence length="252" mass="28444">MALTDLEEQFTFYAAYHHTTVNKIIHVICVWPILWSALVLSEYIPLVAPEQFNTFVVAVHPLNVTFVAAVFYAAVYLLMDKKAGFIATLLLAFCLVSGRKFYLEAELNYGYAAWQIAAVIQVVCWVAQFVGHGVFEGRAPALFDNLVQAVVMAPLFVLLEVLFLLGYRKDFQKTIWKKVEKEIAKFKNQSNKTKSSVKSNKSLNDDSNNNGMPLISYQHPVMAQFCDQVLPQAVHSSSAIRGECVYEMYQIV</sequence>
<dbReference type="Proteomes" id="UP001151699">
    <property type="component" value="Chromosome C"/>
</dbReference>
<gene>
    <name evidence="2" type="primary">mpo1</name>
    <name evidence="2" type="ORF">Bhyg_14726</name>
</gene>
<dbReference type="EMBL" id="WJQU01000004">
    <property type="protein sequence ID" value="KAJ6636139.1"/>
    <property type="molecule type" value="Genomic_DNA"/>
</dbReference>
<dbReference type="Pfam" id="PF06127">
    <property type="entry name" value="Mpo1-like"/>
    <property type="match status" value="1"/>
</dbReference>
<protein>
    <submittedName>
        <fullName evidence="2">2-hydroxy-palmitic acid dioxygenase mpo1</fullName>
    </submittedName>
</protein>
<comment type="caution">
    <text evidence="2">The sequence shown here is derived from an EMBL/GenBank/DDBJ whole genome shotgun (WGS) entry which is preliminary data.</text>
</comment>
<organism evidence="2 3">
    <name type="scientific">Pseudolycoriella hygida</name>
    <dbReference type="NCBI Taxonomy" id="35572"/>
    <lineage>
        <taxon>Eukaryota</taxon>
        <taxon>Metazoa</taxon>
        <taxon>Ecdysozoa</taxon>
        <taxon>Arthropoda</taxon>
        <taxon>Hexapoda</taxon>
        <taxon>Insecta</taxon>
        <taxon>Pterygota</taxon>
        <taxon>Neoptera</taxon>
        <taxon>Endopterygota</taxon>
        <taxon>Diptera</taxon>
        <taxon>Nematocera</taxon>
        <taxon>Sciaroidea</taxon>
        <taxon>Sciaridae</taxon>
        <taxon>Pseudolycoriella</taxon>
    </lineage>
</organism>
<dbReference type="GO" id="GO:0005783">
    <property type="term" value="C:endoplasmic reticulum"/>
    <property type="evidence" value="ECO:0007669"/>
    <property type="project" value="TreeGrafter"/>
</dbReference>
<keyword evidence="1" id="KW-0472">Membrane</keyword>
<reference evidence="2" key="1">
    <citation type="submission" date="2022-07" db="EMBL/GenBank/DDBJ databases">
        <authorList>
            <person name="Trinca V."/>
            <person name="Uliana J.V.C."/>
            <person name="Torres T.T."/>
            <person name="Ward R.J."/>
            <person name="Monesi N."/>
        </authorList>
    </citation>
    <scope>NUCLEOTIDE SEQUENCE</scope>
    <source>
        <strain evidence="2">HSMRA1968</strain>
        <tissue evidence="2">Whole embryos</tissue>
    </source>
</reference>
<feature type="non-terminal residue" evidence="2">
    <location>
        <position position="252"/>
    </location>
</feature>
<dbReference type="GO" id="GO:0051213">
    <property type="term" value="F:dioxygenase activity"/>
    <property type="evidence" value="ECO:0007669"/>
    <property type="project" value="UniProtKB-KW"/>
</dbReference>
<keyword evidence="1" id="KW-0812">Transmembrane</keyword>